<dbReference type="KEGG" id="rain:Rai3103_15560"/>
<keyword evidence="10" id="KW-1185">Reference proteome</keyword>
<dbReference type="RefSeq" id="WP_153573337.1">
    <property type="nucleotide sequence ID" value="NZ_CP045725.1"/>
</dbReference>
<dbReference type="Proteomes" id="UP000386847">
    <property type="component" value="Chromosome"/>
</dbReference>
<dbReference type="InterPro" id="IPR043429">
    <property type="entry name" value="ArtM/GltK/GlnP/TcyL/YhdX-like"/>
</dbReference>
<evidence type="ECO:0000256" key="5">
    <source>
        <dbReference type="ARBA" id="ARBA00022989"/>
    </source>
</evidence>
<feature type="transmembrane region" description="Helical" evidence="7">
    <location>
        <begin position="100"/>
        <end position="127"/>
    </location>
</feature>
<dbReference type="PANTHER" id="PTHR30614:SF21">
    <property type="entry name" value="AMINO ACID ABC TRANSPORTER PERMEASE"/>
    <property type="match status" value="1"/>
</dbReference>
<dbReference type="CDD" id="cd06261">
    <property type="entry name" value="TM_PBP2"/>
    <property type="match status" value="1"/>
</dbReference>
<organism evidence="9 10">
    <name type="scientific">Raineyella fluvialis</name>
    <dbReference type="NCBI Taxonomy" id="2662261"/>
    <lineage>
        <taxon>Bacteria</taxon>
        <taxon>Bacillati</taxon>
        <taxon>Actinomycetota</taxon>
        <taxon>Actinomycetes</taxon>
        <taxon>Propionibacteriales</taxon>
        <taxon>Propionibacteriaceae</taxon>
        <taxon>Raineyella</taxon>
    </lineage>
</organism>
<reference evidence="9 10" key="1">
    <citation type="submission" date="2019-10" db="EMBL/GenBank/DDBJ databases">
        <title>Genomic analysis of Raineyella sp. CBA3103.</title>
        <authorList>
            <person name="Roh S.W."/>
        </authorList>
    </citation>
    <scope>NUCLEOTIDE SEQUENCE [LARGE SCALE GENOMIC DNA]</scope>
    <source>
        <strain evidence="9 10">CBA3103</strain>
    </source>
</reference>
<evidence type="ECO:0000256" key="1">
    <source>
        <dbReference type="ARBA" id="ARBA00004651"/>
    </source>
</evidence>
<evidence type="ECO:0000259" key="8">
    <source>
        <dbReference type="PROSITE" id="PS50928"/>
    </source>
</evidence>
<keyword evidence="3" id="KW-1003">Cell membrane</keyword>
<dbReference type="PROSITE" id="PS50928">
    <property type="entry name" value="ABC_TM1"/>
    <property type="match status" value="1"/>
</dbReference>
<keyword evidence="6 7" id="KW-0472">Membrane</keyword>
<dbReference type="GO" id="GO:0043190">
    <property type="term" value="C:ATP-binding cassette (ABC) transporter complex"/>
    <property type="evidence" value="ECO:0007669"/>
    <property type="project" value="InterPro"/>
</dbReference>
<feature type="transmembrane region" description="Helical" evidence="7">
    <location>
        <begin position="201"/>
        <end position="226"/>
    </location>
</feature>
<feature type="transmembrane region" description="Helical" evidence="7">
    <location>
        <begin position="64"/>
        <end position="93"/>
    </location>
</feature>
<feature type="transmembrane region" description="Helical" evidence="7">
    <location>
        <begin position="246"/>
        <end position="267"/>
    </location>
</feature>
<dbReference type="Pfam" id="PF00528">
    <property type="entry name" value="BPD_transp_1"/>
    <property type="match status" value="1"/>
</dbReference>
<keyword evidence="5 7" id="KW-1133">Transmembrane helix</keyword>
<evidence type="ECO:0000256" key="3">
    <source>
        <dbReference type="ARBA" id="ARBA00022475"/>
    </source>
</evidence>
<dbReference type="Gene3D" id="1.10.3720.10">
    <property type="entry name" value="MetI-like"/>
    <property type="match status" value="1"/>
</dbReference>
<gene>
    <name evidence="9" type="ORF">Rai3103_15560</name>
</gene>
<dbReference type="InterPro" id="IPR010065">
    <property type="entry name" value="AA_ABC_transptr_permease_3TM"/>
</dbReference>
<proteinExistence type="inferred from homology"/>
<feature type="transmembrane region" description="Helical" evidence="7">
    <location>
        <begin position="147"/>
        <end position="167"/>
    </location>
</feature>
<evidence type="ECO:0000313" key="10">
    <source>
        <dbReference type="Proteomes" id="UP000386847"/>
    </source>
</evidence>
<comment type="subcellular location">
    <subcellularLocation>
        <location evidence="1 7">Cell membrane</location>
        <topology evidence="1 7">Multi-pass membrane protein</topology>
    </subcellularLocation>
</comment>
<name>A0A5Q2FDG4_9ACTN</name>
<keyword evidence="4 7" id="KW-0812">Transmembrane</keyword>
<dbReference type="InterPro" id="IPR000515">
    <property type="entry name" value="MetI-like"/>
</dbReference>
<keyword evidence="2 7" id="KW-0813">Transport</keyword>
<dbReference type="EMBL" id="CP045725">
    <property type="protein sequence ID" value="QGF24808.1"/>
    <property type="molecule type" value="Genomic_DNA"/>
</dbReference>
<evidence type="ECO:0000256" key="6">
    <source>
        <dbReference type="ARBA" id="ARBA00023136"/>
    </source>
</evidence>
<dbReference type="AlphaFoldDB" id="A0A5Q2FDG4"/>
<evidence type="ECO:0000313" key="9">
    <source>
        <dbReference type="EMBL" id="QGF24808.1"/>
    </source>
</evidence>
<protein>
    <submittedName>
        <fullName evidence="9">ABC transporter permease subunit</fullName>
    </submittedName>
</protein>
<dbReference type="GO" id="GO:0006865">
    <property type="term" value="P:amino acid transport"/>
    <property type="evidence" value="ECO:0007669"/>
    <property type="project" value="TreeGrafter"/>
</dbReference>
<evidence type="ECO:0000256" key="7">
    <source>
        <dbReference type="RuleBase" id="RU363032"/>
    </source>
</evidence>
<dbReference type="GO" id="GO:0022857">
    <property type="term" value="F:transmembrane transporter activity"/>
    <property type="evidence" value="ECO:0007669"/>
    <property type="project" value="InterPro"/>
</dbReference>
<evidence type="ECO:0000256" key="4">
    <source>
        <dbReference type="ARBA" id="ARBA00022692"/>
    </source>
</evidence>
<comment type="similarity">
    <text evidence="7">Belongs to the binding-protein-dependent transport system permease family.</text>
</comment>
<sequence length="302" mass="32605">MSTRGATVLFDAPGPRGIVRNRIIGLGGALLVLALLAGLTYGLRVQLVGAKWSPFLRSDTWVSYLVPGIINTLEAAAISVVTASLLGLALALGRMSFNALVSWLCTVVIEFFRAVPVLMMMLFVYFLTIFAPFISRLFPGPMVELKPLVAVVAGLTFYNSAVIAELLRSGVNSLPRGQTEAGLGIGLNIGQTRRLILLPQAITAMLPALVSQLVVIVKDSALGYIISYPELLRSSQTLASRWSNSIAAFIIAAVLFIIINYSLTRLAGYLEGRSRSRQAGRPVQLEALNMEDHAHNEVPLKE</sequence>
<dbReference type="PANTHER" id="PTHR30614">
    <property type="entry name" value="MEMBRANE COMPONENT OF AMINO ACID ABC TRANSPORTER"/>
    <property type="match status" value="1"/>
</dbReference>
<feature type="transmembrane region" description="Helical" evidence="7">
    <location>
        <begin position="23"/>
        <end position="44"/>
    </location>
</feature>
<dbReference type="NCBIfam" id="TIGR01726">
    <property type="entry name" value="HEQRo_perm_3TM"/>
    <property type="match status" value="1"/>
</dbReference>
<accession>A0A5Q2FDG4</accession>
<dbReference type="InterPro" id="IPR035906">
    <property type="entry name" value="MetI-like_sf"/>
</dbReference>
<evidence type="ECO:0000256" key="2">
    <source>
        <dbReference type="ARBA" id="ARBA00022448"/>
    </source>
</evidence>
<dbReference type="SUPFAM" id="SSF161098">
    <property type="entry name" value="MetI-like"/>
    <property type="match status" value="1"/>
</dbReference>
<feature type="domain" description="ABC transmembrane type-1" evidence="8">
    <location>
        <begin position="69"/>
        <end position="267"/>
    </location>
</feature>